<feature type="chain" id="PRO_5013154263" description="Secreted protein" evidence="2">
    <location>
        <begin position="27"/>
        <end position="191"/>
    </location>
</feature>
<gene>
    <name evidence="3" type="ORF">LPB140_04875</name>
</gene>
<name>A0A1L3JAT0_9SPHN</name>
<feature type="compositionally biased region" description="Basic and acidic residues" evidence="1">
    <location>
        <begin position="93"/>
        <end position="115"/>
    </location>
</feature>
<accession>A0A1L3JAT0</accession>
<keyword evidence="2" id="KW-0732">Signal</keyword>
<dbReference type="EMBL" id="CP018154">
    <property type="protein sequence ID" value="APG62244.1"/>
    <property type="molecule type" value="Genomic_DNA"/>
</dbReference>
<evidence type="ECO:0000256" key="2">
    <source>
        <dbReference type="SAM" id="SignalP"/>
    </source>
</evidence>
<evidence type="ECO:0000256" key="1">
    <source>
        <dbReference type="SAM" id="MobiDB-lite"/>
    </source>
</evidence>
<sequence length="191" mass="21555">MHKFSKISLIFAASSMSIMPLTPAIAAENIMQSAVQSSDYQPILNTKSSDADYHRRYYRHRHHRDRIDAGDIITGAIILGGIAILANSGKNKRQSEPRYPDDRYDYPNENDRYDNRSQNNAPYEESSNEIGDAISTCSRAVEQQNSARINNITMAQRDGNGWRVEGEISSDRGDLFICGTSNGRVDFVQYR</sequence>
<evidence type="ECO:0008006" key="5">
    <source>
        <dbReference type="Google" id="ProtNLM"/>
    </source>
</evidence>
<evidence type="ECO:0000313" key="3">
    <source>
        <dbReference type="EMBL" id="APG62244.1"/>
    </source>
</evidence>
<dbReference type="KEGG" id="sphl:LPB140_04875"/>
<keyword evidence="4" id="KW-1185">Reference proteome</keyword>
<feature type="signal peptide" evidence="2">
    <location>
        <begin position="1"/>
        <end position="26"/>
    </location>
</feature>
<feature type="region of interest" description="Disordered" evidence="1">
    <location>
        <begin position="89"/>
        <end position="126"/>
    </location>
</feature>
<organism evidence="3 4">
    <name type="scientific">Sphingorhabdus lutea</name>
    <dbReference type="NCBI Taxonomy" id="1913578"/>
    <lineage>
        <taxon>Bacteria</taxon>
        <taxon>Pseudomonadati</taxon>
        <taxon>Pseudomonadota</taxon>
        <taxon>Alphaproteobacteria</taxon>
        <taxon>Sphingomonadales</taxon>
        <taxon>Sphingomonadaceae</taxon>
        <taxon>Sphingorhabdus</taxon>
    </lineage>
</organism>
<protein>
    <recommendedName>
        <fullName evidence="5">Secreted protein</fullName>
    </recommendedName>
</protein>
<dbReference type="AlphaFoldDB" id="A0A1L3JAT0"/>
<proteinExistence type="predicted"/>
<dbReference type="Proteomes" id="UP000242561">
    <property type="component" value="Chromosome"/>
</dbReference>
<evidence type="ECO:0000313" key="4">
    <source>
        <dbReference type="Proteomes" id="UP000242561"/>
    </source>
</evidence>
<reference evidence="3 4" key="1">
    <citation type="submission" date="2016-11" db="EMBL/GenBank/DDBJ databases">
        <title>Sphingorhabdus sp. LPB0140, isolated from marine environment.</title>
        <authorList>
            <person name="Kim E."/>
            <person name="Yi H."/>
        </authorList>
    </citation>
    <scope>NUCLEOTIDE SEQUENCE [LARGE SCALE GENOMIC DNA]</scope>
    <source>
        <strain evidence="3 4">LPB0140</strain>
    </source>
</reference>
<dbReference type="RefSeq" id="WP_072558895.1">
    <property type="nucleotide sequence ID" value="NZ_CP018154.1"/>
</dbReference>
<dbReference type="OrthoDB" id="7585598at2"/>